<evidence type="ECO:0000313" key="13">
    <source>
        <dbReference type="EMBL" id="KAK7207909.1"/>
    </source>
</evidence>
<keyword evidence="10" id="KW-0802">TPR repeat</keyword>
<feature type="compositionally biased region" description="Acidic residues" evidence="11">
    <location>
        <begin position="509"/>
        <end position="523"/>
    </location>
</feature>
<dbReference type="InterPro" id="IPR003107">
    <property type="entry name" value="HAT"/>
</dbReference>
<dbReference type="SUPFAM" id="SSF48452">
    <property type="entry name" value="TPR-like"/>
    <property type="match status" value="3"/>
</dbReference>
<comment type="similarity">
    <text evidence="2">Belongs to the crooked-neck family.</text>
</comment>
<dbReference type="InterPro" id="IPR045075">
    <property type="entry name" value="Syf1-like"/>
</dbReference>
<reference evidence="13 14" key="1">
    <citation type="submission" date="2024-03" db="EMBL/GenBank/DDBJ databases">
        <title>Genome-scale model development and genomic sequencing of the oleaginous clade Lipomyces.</title>
        <authorList>
            <consortium name="Lawrence Berkeley National Laboratory"/>
            <person name="Czajka J.J."/>
            <person name="Han Y."/>
            <person name="Kim J."/>
            <person name="Mondo S.J."/>
            <person name="Hofstad B.A."/>
            <person name="Robles A."/>
            <person name="Haridas S."/>
            <person name="Riley R."/>
            <person name="LaButti K."/>
            <person name="Pangilinan J."/>
            <person name="Andreopoulos W."/>
            <person name="Lipzen A."/>
            <person name="Yan J."/>
            <person name="Wang M."/>
            <person name="Ng V."/>
            <person name="Grigoriev I.V."/>
            <person name="Spatafora J.W."/>
            <person name="Magnuson J.K."/>
            <person name="Baker S.E."/>
            <person name="Pomraning K.R."/>
        </authorList>
    </citation>
    <scope>NUCLEOTIDE SEQUENCE [LARGE SCALE GENOMIC DNA]</scope>
    <source>
        <strain evidence="13 14">Phaff 52-87</strain>
    </source>
</reference>
<dbReference type="SMART" id="SM00386">
    <property type="entry name" value="HAT"/>
    <property type="match status" value="12"/>
</dbReference>
<dbReference type="InterPro" id="IPR011990">
    <property type="entry name" value="TPR-like_helical_dom_sf"/>
</dbReference>
<keyword evidence="7" id="KW-0508">mRNA splicing</keyword>
<dbReference type="InterPro" id="IPR019734">
    <property type="entry name" value="TPR_rpt"/>
</dbReference>
<dbReference type="PANTHER" id="PTHR11246:SF3">
    <property type="entry name" value="CROOKED NECK-LIKE PROTEIN 1"/>
    <property type="match status" value="1"/>
</dbReference>
<accession>A0ABR1FDH8</accession>
<evidence type="ECO:0000313" key="14">
    <source>
        <dbReference type="Proteomes" id="UP001498771"/>
    </source>
</evidence>
<dbReference type="PROSITE" id="PS50005">
    <property type="entry name" value="TPR"/>
    <property type="match status" value="1"/>
</dbReference>
<feature type="repeat" description="TPR" evidence="10">
    <location>
        <begin position="70"/>
        <end position="103"/>
    </location>
</feature>
<feature type="domain" description="Pre-mRNA-splicing factor Syf1-like N-terminal HAT-repeats" evidence="12">
    <location>
        <begin position="58"/>
        <end position="203"/>
    </location>
</feature>
<comment type="caution">
    <text evidence="13">The sequence shown here is derived from an EMBL/GenBank/DDBJ whole genome shotgun (WGS) entry which is preliminary data.</text>
</comment>
<dbReference type="InterPro" id="IPR055433">
    <property type="entry name" value="HAT_Syf1-like_N"/>
</dbReference>
<gene>
    <name evidence="13" type="ORF">BZA70DRAFT_244386</name>
</gene>
<evidence type="ECO:0000256" key="11">
    <source>
        <dbReference type="SAM" id="MobiDB-lite"/>
    </source>
</evidence>
<dbReference type="RefSeq" id="XP_064770942.1">
    <property type="nucleotide sequence ID" value="XM_064910608.1"/>
</dbReference>
<dbReference type="GeneID" id="90036120"/>
<evidence type="ECO:0000256" key="3">
    <source>
        <dbReference type="ARBA" id="ARBA00011524"/>
    </source>
</evidence>
<dbReference type="Pfam" id="PF23233">
    <property type="entry name" value="HAT_Syf1_CNRKL1_N"/>
    <property type="match status" value="2"/>
</dbReference>
<protein>
    <recommendedName>
        <fullName evidence="9">Pre-mRNA-splicing factor CLF1</fullName>
    </recommendedName>
</protein>
<proteinExistence type="inferred from homology"/>
<name>A0ABR1FDH8_9ASCO</name>
<evidence type="ECO:0000256" key="4">
    <source>
        <dbReference type="ARBA" id="ARBA00022664"/>
    </source>
</evidence>
<evidence type="ECO:0000256" key="7">
    <source>
        <dbReference type="ARBA" id="ARBA00023187"/>
    </source>
</evidence>
<comment type="subunit">
    <text evidence="3">Associated with the spliceosome.</text>
</comment>
<keyword evidence="8" id="KW-0539">Nucleus</keyword>
<keyword evidence="5" id="KW-0747">Spliceosome</keyword>
<dbReference type="EMBL" id="JBBJBU010000001">
    <property type="protein sequence ID" value="KAK7207909.1"/>
    <property type="molecule type" value="Genomic_DNA"/>
</dbReference>
<dbReference type="Gene3D" id="1.25.40.10">
    <property type="entry name" value="Tetratricopeptide repeat domain"/>
    <property type="match status" value="3"/>
</dbReference>
<evidence type="ECO:0000256" key="2">
    <source>
        <dbReference type="ARBA" id="ARBA00008644"/>
    </source>
</evidence>
<keyword evidence="14" id="KW-1185">Reference proteome</keyword>
<dbReference type="Proteomes" id="UP001498771">
    <property type="component" value="Unassembled WGS sequence"/>
</dbReference>
<feature type="domain" description="Pre-mRNA-splicing factor Syf1-like N-terminal HAT-repeats" evidence="12">
    <location>
        <begin position="309"/>
        <end position="469"/>
    </location>
</feature>
<evidence type="ECO:0000256" key="5">
    <source>
        <dbReference type="ARBA" id="ARBA00022728"/>
    </source>
</evidence>
<evidence type="ECO:0000256" key="6">
    <source>
        <dbReference type="ARBA" id="ARBA00022737"/>
    </source>
</evidence>
<keyword evidence="6" id="KW-0677">Repeat</keyword>
<dbReference type="PANTHER" id="PTHR11246">
    <property type="entry name" value="PRE-MRNA SPLICING FACTOR"/>
    <property type="match status" value="1"/>
</dbReference>
<evidence type="ECO:0000256" key="10">
    <source>
        <dbReference type="PROSITE-ProRule" id="PRU00339"/>
    </source>
</evidence>
<sequence length="523" mass="63218">MERGPPRVKNKAAAPLQISAEQILQEAYETRDESLQIPKQRIADLEELHEFQGRKRKEYEDALRRNRLNINQWIRYARWELEQKEYARARSIFERALEIDPTNVPLWLRYIESEIKERNINHARNLFDRAVTLLPRIDKLWYKYVSMEEALTNVVGTRQVFERWMEWEPEPQAWMSYINMEKRYGEIERARSVFERFTIVHPQSENWIKWARFEDEYGTPENVREVYATAVDTLRAAGDEFVDEKLLGSWAKWETRNKNFEKARELYKLGLDTLSRAKSMKLYDEYSAFEKQYGEREGIEDVVFKKRRVKYEEQLKENPRDYDTWFAYLSMAEESLKNTDEIRDLYERSIANVPPTQEKRHWRRYIFLWIRYAVFEELTTKDFEQTREIYRACLNLIPHKKFTFAKIWYMYACFEIRRNNLAVARKQLGMALGMCPKPKLFKNYIELEMKLREFDRCRKLYEKFLQVFPKYSQAWLDYAELEQTLGDEDRARAILELAMSIPGVNLDQGNDEGEEEEEEAEEE</sequence>
<organism evidence="13 14">
    <name type="scientific">Myxozyma melibiosi</name>
    <dbReference type="NCBI Taxonomy" id="54550"/>
    <lineage>
        <taxon>Eukaryota</taxon>
        <taxon>Fungi</taxon>
        <taxon>Dikarya</taxon>
        <taxon>Ascomycota</taxon>
        <taxon>Saccharomycotina</taxon>
        <taxon>Lipomycetes</taxon>
        <taxon>Lipomycetales</taxon>
        <taxon>Lipomycetaceae</taxon>
        <taxon>Myxozyma</taxon>
    </lineage>
</organism>
<evidence type="ECO:0000256" key="8">
    <source>
        <dbReference type="ARBA" id="ARBA00023242"/>
    </source>
</evidence>
<comment type="subcellular location">
    <subcellularLocation>
        <location evidence="1">Nucleus</location>
    </subcellularLocation>
</comment>
<evidence type="ECO:0000259" key="12">
    <source>
        <dbReference type="Pfam" id="PF23233"/>
    </source>
</evidence>
<keyword evidence="4" id="KW-0507">mRNA processing</keyword>
<evidence type="ECO:0000256" key="1">
    <source>
        <dbReference type="ARBA" id="ARBA00004123"/>
    </source>
</evidence>
<feature type="non-terminal residue" evidence="13">
    <location>
        <position position="523"/>
    </location>
</feature>
<evidence type="ECO:0000256" key="9">
    <source>
        <dbReference type="ARBA" id="ARBA00039167"/>
    </source>
</evidence>
<feature type="region of interest" description="Disordered" evidence="11">
    <location>
        <begin position="504"/>
        <end position="523"/>
    </location>
</feature>